<organism evidence="1 2">
    <name type="scientific">Erwinia tracheiphila</name>
    <dbReference type="NCBI Taxonomy" id="65700"/>
    <lineage>
        <taxon>Bacteria</taxon>
        <taxon>Pseudomonadati</taxon>
        <taxon>Pseudomonadota</taxon>
        <taxon>Gammaproteobacteria</taxon>
        <taxon>Enterobacterales</taxon>
        <taxon>Erwiniaceae</taxon>
        <taxon>Erwinia</taxon>
    </lineage>
</organism>
<evidence type="ECO:0000313" key="2">
    <source>
        <dbReference type="Proteomes" id="UP000264980"/>
    </source>
</evidence>
<dbReference type="AlphaFoldDB" id="A0A345CY73"/>
<reference evidence="1 2" key="1">
    <citation type="submission" date="2016-01" db="EMBL/GenBank/DDBJ databases">
        <authorList>
            <person name="Oliw E.H."/>
        </authorList>
    </citation>
    <scope>NUCLEOTIDE SEQUENCE [LARGE SCALE GENOMIC DNA]</scope>
    <source>
        <strain evidence="1 2">MDcuke</strain>
    </source>
</reference>
<proteinExistence type="predicted"/>
<gene>
    <name evidence="1" type="ORF">AV903_24110</name>
</gene>
<sequence length="73" mass="8506">MTQNNYDDSQFWFLNYNPNQISSDEDYYTISNFSSPELILSTPVQADGNTRTISFVQRTDSPNTDCFFVIDYI</sequence>
<name>A0A345CY73_9GAMM</name>
<dbReference type="Proteomes" id="UP000264980">
    <property type="component" value="Chromosome"/>
</dbReference>
<accession>A0A345CY73</accession>
<evidence type="ECO:0000313" key="1">
    <source>
        <dbReference type="EMBL" id="AXF78390.1"/>
    </source>
</evidence>
<dbReference type="EMBL" id="CP013970">
    <property type="protein sequence ID" value="AXF78390.1"/>
    <property type="molecule type" value="Genomic_DNA"/>
</dbReference>
<protein>
    <submittedName>
        <fullName evidence="1">Uncharacterized protein</fullName>
    </submittedName>
</protein>